<evidence type="ECO:0008006" key="3">
    <source>
        <dbReference type="Google" id="ProtNLM"/>
    </source>
</evidence>
<dbReference type="RefSeq" id="WP_058479733.1">
    <property type="nucleotide sequence ID" value="NZ_CAAAIQ010000009.1"/>
</dbReference>
<proteinExistence type="predicted"/>
<reference evidence="1 2" key="1">
    <citation type="submission" date="2015-11" db="EMBL/GenBank/DDBJ databases">
        <title>Genomic analysis of 38 Legionella species identifies large and diverse effector repertoires.</title>
        <authorList>
            <person name="Burstein D."/>
            <person name="Amaro F."/>
            <person name="Zusman T."/>
            <person name="Lifshitz Z."/>
            <person name="Cohen O."/>
            <person name="Gilbert J.A."/>
            <person name="Pupko T."/>
            <person name="Shuman H.A."/>
            <person name="Segal G."/>
        </authorList>
    </citation>
    <scope>NUCLEOTIDE SEQUENCE [LARGE SCALE GENOMIC DNA]</scope>
    <source>
        <strain evidence="1 2">ATCC 51914</strain>
    </source>
</reference>
<dbReference type="InterPro" id="IPR026325">
    <property type="entry name" value="DUF932"/>
</dbReference>
<comment type="caution">
    <text evidence="1">The sequence shown here is derived from an EMBL/GenBank/DDBJ whole genome shotgun (WGS) entry which is preliminary data.</text>
</comment>
<dbReference type="Proteomes" id="UP000054729">
    <property type="component" value="Unassembled WGS sequence"/>
</dbReference>
<sequence>MNILTNEQLYKAAPSLFTQGAAEHTSERYQPIATSDIINVLLQEGFYPTKATQSASRHEERKAFAKHMVRFRHRNYHEQDGGLFPELVLVNSHDGMSSYRLMAGLYRQVCTNGMVAGKNYTEVRVRHQGDVIRNVIEGTYQVVESSHRMLDAVEQMEGIQLTNERLLDFAQQAHALRFSEDDNLVIEAKTLLTPRRREDMKRDLFSVLNVVQENLIKGGLPGYRQDEKGRWRRARSRQIKAIDQNIKINRDLWSIAENTLLSCP</sequence>
<keyword evidence="2" id="KW-1185">Reference proteome</keyword>
<evidence type="ECO:0000313" key="1">
    <source>
        <dbReference type="EMBL" id="KTD82457.1"/>
    </source>
</evidence>
<dbReference type="AlphaFoldDB" id="A0A0W1AM99"/>
<gene>
    <name evidence="1" type="ORF">Lwal_0934</name>
</gene>
<dbReference type="OrthoDB" id="4554729at2"/>
<dbReference type="EMBL" id="LNZB01000015">
    <property type="protein sequence ID" value="KTD82457.1"/>
    <property type="molecule type" value="Genomic_DNA"/>
</dbReference>
<accession>A0A0W1AM99</accession>
<dbReference type="STRING" id="66969.Lwal_0934"/>
<name>A0A0W1AM99_9GAMM</name>
<organism evidence="1 2">
    <name type="scientific">Legionella waltersii</name>
    <dbReference type="NCBI Taxonomy" id="66969"/>
    <lineage>
        <taxon>Bacteria</taxon>
        <taxon>Pseudomonadati</taxon>
        <taxon>Pseudomonadota</taxon>
        <taxon>Gammaproteobacteria</taxon>
        <taxon>Legionellales</taxon>
        <taxon>Legionellaceae</taxon>
        <taxon>Legionella</taxon>
    </lineage>
</organism>
<dbReference type="PATRIC" id="fig|66969.6.peg.1013"/>
<dbReference type="Pfam" id="PF06067">
    <property type="entry name" value="DUF932"/>
    <property type="match status" value="1"/>
</dbReference>
<protein>
    <recommendedName>
        <fullName evidence="3">DUF945 domain-containing protein</fullName>
    </recommendedName>
</protein>
<evidence type="ECO:0000313" key="2">
    <source>
        <dbReference type="Proteomes" id="UP000054729"/>
    </source>
</evidence>